<accession>A0ABX1XDS5</accession>
<dbReference type="SUPFAM" id="SSF48230">
    <property type="entry name" value="Chondroitin AC/alginate lyase"/>
    <property type="match status" value="1"/>
</dbReference>
<dbReference type="PANTHER" id="PTHR39210:SF1">
    <property type="entry name" value="HEPARIN-SULFATE LYASE"/>
    <property type="match status" value="1"/>
</dbReference>
<dbReference type="RefSeq" id="WP_171633106.1">
    <property type="nucleotide sequence ID" value="NZ_WHNY01000064.1"/>
</dbReference>
<protein>
    <recommendedName>
        <fullName evidence="9">Heparinase II/III-like protein</fullName>
    </recommendedName>
</protein>
<evidence type="ECO:0000256" key="2">
    <source>
        <dbReference type="ARBA" id="ARBA00022729"/>
    </source>
</evidence>
<feature type="domain" description="Alginate lyase" evidence="5">
    <location>
        <begin position="197"/>
        <end position="290"/>
    </location>
</feature>
<dbReference type="Pfam" id="PF07940">
    <property type="entry name" value="Hepar_II_III_C"/>
    <property type="match status" value="1"/>
</dbReference>
<dbReference type="Gene3D" id="1.50.10.100">
    <property type="entry name" value="Chondroitin AC/alginate lyase"/>
    <property type="match status" value="1"/>
</dbReference>
<keyword evidence="2" id="KW-0732">Signal</keyword>
<dbReference type="InterPro" id="IPR008929">
    <property type="entry name" value="Chondroitin_lyas"/>
</dbReference>
<dbReference type="InterPro" id="IPR012480">
    <property type="entry name" value="Hepar_II_III_C"/>
</dbReference>
<keyword evidence="3" id="KW-0574">Periplasm</keyword>
<feature type="domain" description="Heparinase II/III-like C-terminal" evidence="6">
    <location>
        <begin position="386"/>
        <end position="471"/>
    </location>
</feature>
<dbReference type="Proteomes" id="UP000653578">
    <property type="component" value="Unassembled WGS sequence"/>
</dbReference>
<name>A0ABX1XDS5_9BACL</name>
<reference evidence="7 8" key="1">
    <citation type="submission" date="2019-10" db="EMBL/GenBank/DDBJ databases">
        <title>Description of Paenibacillus humi sp. nov.</title>
        <authorList>
            <person name="Carlier A."/>
            <person name="Qi S."/>
        </authorList>
    </citation>
    <scope>NUCLEOTIDE SEQUENCE [LARGE SCALE GENOMIC DNA]</scope>
    <source>
        <strain evidence="7 8">LMG 31461</strain>
    </source>
</reference>
<evidence type="ECO:0008006" key="9">
    <source>
        <dbReference type="Google" id="ProtNLM"/>
    </source>
</evidence>
<dbReference type="PANTHER" id="PTHR39210">
    <property type="entry name" value="HEPARIN-SULFATE LYASE"/>
    <property type="match status" value="1"/>
</dbReference>
<organism evidence="7 8">
    <name type="scientific">Paenibacillus plantarum</name>
    <dbReference type="NCBI Taxonomy" id="2654975"/>
    <lineage>
        <taxon>Bacteria</taxon>
        <taxon>Bacillati</taxon>
        <taxon>Bacillota</taxon>
        <taxon>Bacilli</taxon>
        <taxon>Bacillales</taxon>
        <taxon>Paenibacillaceae</taxon>
        <taxon>Paenibacillus</taxon>
    </lineage>
</organism>
<comment type="subcellular location">
    <subcellularLocation>
        <location evidence="1">Periplasm</location>
    </subcellularLocation>
</comment>
<evidence type="ECO:0000313" key="7">
    <source>
        <dbReference type="EMBL" id="NOU66627.1"/>
    </source>
</evidence>
<dbReference type="Gene3D" id="2.70.98.70">
    <property type="match status" value="1"/>
</dbReference>
<keyword evidence="4" id="KW-0456">Lyase</keyword>
<evidence type="ECO:0000256" key="1">
    <source>
        <dbReference type="ARBA" id="ARBA00004418"/>
    </source>
</evidence>
<gene>
    <name evidence="7" type="ORF">GC096_21520</name>
</gene>
<sequence>MDIKRLERLRGNAVNTEFQSAMALLRRDAEEAAKITFAIRSHEQGEWMHYYYCDEDGTRLTFQWDEPFLHLCSTCGKERRSQLFDRTWMSIAHSQIGRAVYHIALLYAIEPDAGRLQFVKSYLMAYADHYETYAIHGDIPYNGPGKLFAQTLDEAHWITDLALGFDVIQEHLTPDEDTHIRAGLLEPCARFLIAHKEKQIHNHSVLITSAIAALGLLLHDRDVLNAGLAGEYGLDDQLERGILEDGLWYEGNVQYHFYAFKSLLHFALIAEGTPWDVRQKSALKAMFDFPLQLVLPSGMIPTMNDAGRGDHIGTYAPYYEIAYDIYGDGKYRSFLATAYGTADADPRMKEASRTKRNSIYALMFGQDLIGHVEESDMLGDEVQRTRSLLGSGLTKLVNSTGWHVIVKHSPFGGEHDHMDRLGLSIMHGNVPLLIDPGTTAYGIPAHFGWFKHTYSHNTVSIDGADQPPRDGRLIHRQEEAWGVWLETAVDWLAEDYLMKDRIILPAELNPWDTDVYQGAQVRRINLLAEDHLLDIVQVTVPVPRVVHVTNHFSGVLLGKDDVAKWSTSEDQLGRLDQQWFKEKRKLVQDLSAFEYRISEGTLEQHVWCMQPTTIYTALTPDNPPSGQRTSFITTAAVEQCATFVQLLHVDRSREMKAQGHLEVVALSNSSLQVVWNQAESQITYDVQLNGEKAELSRRHS</sequence>
<comment type="caution">
    <text evidence="7">The sequence shown here is derived from an EMBL/GenBank/DDBJ whole genome shotgun (WGS) entry which is preliminary data.</text>
</comment>
<evidence type="ECO:0000256" key="4">
    <source>
        <dbReference type="ARBA" id="ARBA00023239"/>
    </source>
</evidence>
<proteinExistence type="predicted"/>
<evidence type="ECO:0000313" key="8">
    <source>
        <dbReference type="Proteomes" id="UP000653578"/>
    </source>
</evidence>
<dbReference type="EMBL" id="WHNY01000064">
    <property type="protein sequence ID" value="NOU66627.1"/>
    <property type="molecule type" value="Genomic_DNA"/>
</dbReference>
<dbReference type="InterPro" id="IPR008397">
    <property type="entry name" value="Alginate_lyase_dom"/>
</dbReference>
<evidence type="ECO:0000259" key="6">
    <source>
        <dbReference type="Pfam" id="PF07940"/>
    </source>
</evidence>
<keyword evidence="8" id="KW-1185">Reference proteome</keyword>
<dbReference type="Pfam" id="PF05426">
    <property type="entry name" value="Alginate_lyase"/>
    <property type="match status" value="1"/>
</dbReference>
<evidence type="ECO:0000256" key="3">
    <source>
        <dbReference type="ARBA" id="ARBA00022764"/>
    </source>
</evidence>
<evidence type="ECO:0000259" key="5">
    <source>
        <dbReference type="Pfam" id="PF05426"/>
    </source>
</evidence>